<dbReference type="Proteomes" id="UP001250214">
    <property type="component" value="Unassembled WGS sequence"/>
</dbReference>
<keyword evidence="2 9" id="KW-0436">Ligase</keyword>
<dbReference type="InterPro" id="IPR024088">
    <property type="entry name" value="Tyr-tRNA-ligase_bac-type"/>
</dbReference>
<evidence type="ECO:0000256" key="5">
    <source>
        <dbReference type="ARBA" id="ARBA00022917"/>
    </source>
</evidence>
<comment type="caution">
    <text evidence="10">The sequence shown here is derived from an EMBL/GenBank/DDBJ whole genome shotgun (WGS) entry which is preliminary data.</text>
</comment>
<dbReference type="SUPFAM" id="SSF52374">
    <property type="entry name" value="Nucleotidylyl transferase"/>
    <property type="match status" value="1"/>
</dbReference>
<keyword evidence="5 9" id="KW-0648">Protein biosynthesis</keyword>
<organism evidence="10 11">
    <name type="scientific">Lipingzhangella rawalii</name>
    <dbReference type="NCBI Taxonomy" id="2055835"/>
    <lineage>
        <taxon>Bacteria</taxon>
        <taxon>Bacillati</taxon>
        <taxon>Actinomycetota</taxon>
        <taxon>Actinomycetes</taxon>
        <taxon>Streptosporangiales</taxon>
        <taxon>Nocardiopsidaceae</taxon>
        <taxon>Lipingzhangella</taxon>
    </lineage>
</organism>
<evidence type="ECO:0000256" key="9">
    <source>
        <dbReference type="RuleBase" id="RU363036"/>
    </source>
</evidence>
<accession>A0ABU2HBH9</accession>
<evidence type="ECO:0000313" key="11">
    <source>
        <dbReference type="Proteomes" id="UP001250214"/>
    </source>
</evidence>
<dbReference type="InterPro" id="IPR001412">
    <property type="entry name" value="aa-tRNA-synth_I_CS"/>
</dbReference>
<evidence type="ECO:0000313" key="10">
    <source>
        <dbReference type="EMBL" id="MDS1272678.1"/>
    </source>
</evidence>
<dbReference type="NCBIfam" id="TIGR00234">
    <property type="entry name" value="tyrS"/>
    <property type="match status" value="1"/>
</dbReference>
<dbReference type="Gene3D" id="3.40.50.620">
    <property type="entry name" value="HUPs"/>
    <property type="match status" value="1"/>
</dbReference>
<dbReference type="InterPro" id="IPR036986">
    <property type="entry name" value="S4_RNA-bd_sf"/>
</dbReference>
<evidence type="ECO:0000256" key="3">
    <source>
        <dbReference type="ARBA" id="ARBA00022741"/>
    </source>
</evidence>
<dbReference type="SUPFAM" id="SSF55174">
    <property type="entry name" value="Alpha-L RNA-binding motif"/>
    <property type="match status" value="1"/>
</dbReference>
<dbReference type="InterPro" id="IPR002307">
    <property type="entry name" value="Tyr-tRNA-ligase"/>
</dbReference>
<comment type="catalytic activity">
    <reaction evidence="7">
        <text>tRNA(Tyr) + L-tyrosine + ATP = L-tyrosyl-tRNA(Tyr) + AMP + diphosphate + H(+)</text>
        <dbReference type="Rhea" id="RHEA:10220"/>
        <dbReference type="Rhea" id="RHEA-COMP:9706"/>
        <dbReference type="Rhea" id="RHEA-COMP:9707"/>
        <dbReference type="ChEBI" id="CHEBI:15378"/>
        <dbReference type="ChEBI" id="CHEBI:30616"/>
        <dbReference type="ChEBI" id="CHEBI:33019"/>
        <dbReference type="ChEBI" id="CHEBI:58315"/>
        <dbReference type="ChEBI" id="CHEBI:78442"/>
        <dbReference type="ChEBI" id="CHEBI:78536"/>
        <dbReference type="ChEBI" id="CHEBI:456215"/>
        <dbReference type="EC" id="6.1.1.1"/>
    </reaction>
</comment>
<dbReference type="EC" id="6.1.1.1" evidence="1 8"/>
<keyword evidence="11" id="KW-1185">Reference proteome</keyword>
<proteinExistence type="inferred from homology"/>
<gene>
    <name evidence="10" type="primary">tyrS</name>
    <name evidence="10" type="ORF">RIF23_20550</name>
</gene>
<evidence type="ECO:0000256" key="1">
    <source>
        <dbReference type="ARBA" id="ARBA00013160"/>
    </source>
</evidence>
<dbReference type="EMBL" id="JAVLVT010000024">
    <property type="protein sequence ID" value="MDS1272678.1"/>
    <property type="molecule type" value="Genomic_DNA"/>
</dbReference>
<reference evidence="11" key="1">
    <citation type="submission" date="2023-07" db="EMBL/GenBank/DDBJ databases">
        <title>Novel species in the genus Lipingzhangella isolated from Sambhar Salt Lake.</title>
        <authorList>
            <person name="Jiya N."/>
            <person name="Kajale S."/>
            <person name="Sharma A."/>
        </authorList>
    </citation>
    <scope>NUCLEOTIDE SEQUENCE [LARGE SCALE GENOMIC DNA]</scope>
    <source>
        <strain evidence="11">LS1_29</strain>
    </source>
</reference>
<name>A0ABU2HBH9_9ACTN</name>
<keyword evidence="4 9" id="KW-0067">ATP-binding</keyword>
<dbReference type="Pfam" id="PF00579">
    <property type="entry name" value="tRNA-synt_1b"/>
    <property type="match status" value="1"/>
</dbReference>
<evidence type="ECO:0000256" key="4">
    <source>
        <dbReference type="ARBA" id="ARBA00022840"/>
    </source>
</evidence>
<keyword evidence="6 9" id="KW-0030">Aminoacyl-tRNA synthetase</keyword>
<dbReference type="PANTHER" id="PTHR11766:SF1">
    <property type="entry name" value="TYROSINE--TRNA LIGASE"/>
    <property type="match status" value="1"/>
</dbReference>
<evidence type="ECO:0000256" key="8">
    <source>
        <dbReference type="NCBIfam" id="TIGR00234"/>
    </source>
</evidence>
<dbReference type="GO" id="GO:0004831">
    <property type="term" value="F:tyrosine-tRNA ligase activity"/>
    <property type="evidence" value="ECO:0007669"/>
    <property type="project" value="UniProtKB-EC"/>
</dbReference>
<evidence type="ECO:0000256" key="7">
    <source>
        <dbReference type="ARBA" id="ARBA00048248"/>
    </source>
</evidence>
<dbReference type="Gene3D" id="1.10.240.10">
    <property type="entry name" value="Tyrosyl-Transfer RNA Synthetase"/>
    <property type="match status" value="1"/>
</dbReference>
<keyword evidence="3 9" id="KW-0547">Nucleotide-binding</keyword>
<evidence type="ECO:0000256" key="6">
    <source>
        <dbReference type="ARBA" id="ARBA00023146"/>
    </source>
</evidence>
<evidence type="ECO:0000256" key="2">
    <source>
        <dbReference type="ARBA" id="ARBA00022598"/>
    </source>
</evidence>
<dbReference type="InterPro" id="IPR002305">
    <property type="entry name" value="aa-tRNA-synth_Ic"/>
</dbReference>
<comment type="similarity">
    <text evidence="9">Belongs to the class-I aminoacyl-tRNA synthetase family.</text>
</comment>
<dbReference type="Gene3D" id="3.10.290.10">
    <property type="entry name" value="RNA-binding S4 domain"/>
    <property type="match status" value="1"/>
</dbReference>
<dbReference type="PROSITE" id="PS00178">
    <property type="entry name" value="AA_TRNA_LIGASE_I"/>
    <property type="match status" value="1"/>
</dbReference>
<protein>
    <recommendedName>
        <fullName evidence="1 8">Tyrosine--tRNA ligase</fullName>
        <ecNumber evidence="1 8">6.1.1.1</ecNumber>
    </recommendedName>
</protein>
<dbReference type="PANTHER" id="PTHR11766">
    <property type="entry name" value="TYROSYL-TRNA SYNTHETASE"/>
    <property type="match status" value="1"/>
</dbReference>
<dbReference type="RefSeq" id="WP_310914281.1">
    <property type="nucleotide sequence ID" value="NZ_JAVLVT010000024.1"/>
</dbReference>
<dbReference type="InterPro" id="IPR014729">
    <property type="entry name" value="Rossmann-like_a/b/a_fold"/>
</dbReference>
<dbReference type="PRINTS" id="PR01040">
    <property type="entry name" value="TRNASYNTHTYR"/>
</dbReference>
<sequence>MTRLSQSVDHVSELLKDADLAADATVRELLTETTRRRSLDLSDLPAEEQAALIANRTQQLQPSTEDLAERITAAGREGRSFVAKFGIDPTGAEVHLGHSVPMLLLSRFQRMGHQVVFIVGDMTAKIGDPSGRSDERPALTDEDIARNLATYREQVSPFFDFERAQFRHNGDWLRQFTLPQLIEITGKIPASMALQREDFRTRLDSGHGLSLAELLYSVVMALDSVETQCDLEVGGLDQFLNMQMCRKVMDICGQTPELVVATSLIEGTDGSGAKMSKSQGNYVPLTAPPGEIFGKLMSVPDRLVEPYFRTLSEWLDSELALTSDRITAGTLHPMDLKKVLAGEVTAAIHGVDAAMQAREEFVARFSKRTFGDVEDLPSVTDLEQSLADVVKNLGFAKSNGEVRRLAQQNGLRLVVEADGDQDQVQLAVDDTHTPLARLLKDKLDAQAGDFYLKAGRKLARITTS</sequence>